<evidence type="ECO:0000259" key="2">
    <source>
        <dbReference type="Pfam" id="PF04183"/>
    </source>
</evidence>
<evidence type="ECO:0000256" key="1">
    <source>
        <dbReference type="ARBA" id="ARBA00004924"/>
    </source>
</evidence>
<reference evidence="4" key="1">
    <citation type="journal article" date="2021" name="PeerJ">
        <title>Extensive microbial diversity within the chicken gut microbiome revealed by metagenomics and culture.</title>
        <authorList>
            <person name="Gilroy R."/>
            <person name="Ravi A."/>
            <person name="Getino M."/>
            <person name="Pursley I."/>
            <person name="Horton D.L."/>
            <person name="Alikhan N.F."/>
            <person name="Baker D."/>
            <person name="Gharbi K."/>
            <person name="Hall N."/>
            <person name="Watson M."/>
            <person name="Adriaenssens E.M."/>
            <person name="Foster-Nyarko E."/>
            <person name="Jarju S."/>
            <person name="Secka A."/>
            <person name="Antonio M."/>
            <person name="Oren A."/>
            <person name="Chaudhuri R.R."/>
            <person name="La Ragione R."/>
            <person name="Hildebrand F."/>
            <person name="Pallen M.J."/>
        </authorList>
    </citation>
    <scope>NUCLEOTIDE SEQUENCE</scope>
    <source>
        <strain evidence="4">316</strain>
    </source>
</reference>
<evidence type="ECO:0008006" key="6">
    <source>
        <dbReference type="Google" id="ProtNLM"/>
    </source>
</evidence>
<sequence>MSGPMRAAAPRATDLARDLLAELFDALWIEDVAGFQSRAILGTAAEDGTRDYALAIGAGHLRARVRPDGWRDGFRFAGSARYETASSGADIDASALLALVLAAMPDLPGTIRQRSLDELTAIIDALPDRAAWAEGLEAEARADDAIAWERLAAWRDRPFHPLARSRHGFDQAQALAYGAEAGRYFALAWVALARERVDGAPGVCPSDPSATLLDQRQQALLATEMRKRGIDGSHVTLPVHPWQAAHSLPAHFAAEREDGQLVLLDFQGPLVAATSSLRTVALPARPGLHLKLPLDVRTLGVRRLLPPQSLQNGLHGAALLAAGLAHDPWLAEHVALADEDAFWHFREADGDLYAERPALLGCALRRLPESGGPIVPLATLAVAPGGGLPPVVRVLAGEAPDLTQLFSDIAGLVLGLVLRSVCLGFVPELHGQNALIAFDGARPCRLILRDHDTVRCAPDWLTEVGLPVPAYLITDPQRNSLLLRRPDDLLAYAQTLAIDVALRAIAETFAEAEQGFTLVEARRILVATVRRVLGEAEAPPERKQWVATCLLERPLAPFKQVLTPLFAASALTTSMPSRLGCAANPLFLGARS</sequence>
<evidence type="ECO:0000313" key="4">
    <source>
        <dbReference type="EMBL" id="HJE22754.1"/>
    </source>
</evidence>
<dbReference type="GO" id="GO:0019290">
    <property type="term" value="P:siderophore biosynthetic process"/>
    <property type="evidence" value="ECO:0007669"/>
    <property type="project" value="InterPro"/>
</dbReference>
<evidence type="ECO:0000313" key="5">
    <source>
        <dbReference type="Proteomes" id="UP000742631"/>
    </source>
</evidence>
<dbReference type="EMBL" id="DYYG01000011">
    <property type="protein sequence ID" value="HJE22754.1"/>
    <property type="molecule type" value="Genomic_DNA"/>
</dbReference>
<dbReference type="Pfam" id="PF04183">
    <property type="entry name" value="IucA_IucC"/>
    <property type="match status" value="1"/>
</dbReference>
<dbReference type="PANTHER" id="PTHR34384:SF6">
    <property type="entry name" value="STAPHYLOFERRIN B SYNTHASE"/>
    <property type="match status" value="1"/>
</dbReference>
<dbReference type="InterPro" id="IPR022770">
    <property type="entry name" value="IucA/IucC-like_C"/>
</dbReference>
<feature type="domain" description="Aerobactin siderophore biosynthesis IucA/IucC-like C-terminal" evidence="3">
    <location>
        <begin position="405"/>
        <end position="559"/>
    </location>
</feature>
<accession>A0A921DZY7</accession>
<gene>
    <name evidence="4" type="ORF">K8W01_03755</name>
</gene>
<name>A0A921DZY7_9HYPH</name>
<dbReference type="InterPro" id="IPR037455">
    <property type="entry name" value="LucA/IucC-like"/>
</dbReference>
<reference evidence="4" key="2">
    <citation type="submission" date="2021-09" db="EMBL/GenBank/DDBJ databases">
        <authorList>
            <person name="Gilroy R."/>
        </authorList>
    </citation>
    <scope>NUCLEOTIDE SEQUENCE</scope>
    <source>
        <strain evidence="4">316</strain>
    </source>
</reference>
<comment type="caution">
    <text evidence="4">The sequence shown here is derived from an EMBL/GenBank/DDBJ whole genome shotgun (WGS) entry which is preliminary data.</text>
</comment>
<dbReference type="AlphaFoldDB" id="A0A921DZY7"/>
<organism evidence="4 5">
    <name type="scientific">Methylorubrum populi</name>
    <dbReference type="NCBI Taxonomy" id="223967"/>
    <lineage>
        <taxon>Bacteria</taxon>
        <taxon>Pseudomonadati</taxon>
        <taxon>Pseudomonadota</taxon>
        <taxon>Alphaproteobacteria</taxon>
        <taxon>Hyphomicrobiales</taxon>
        <taxon>Methylobacteriaceae</taxon>
        <taxon>Methylorubrum</taxon>
    </lineage>
</organism>
<dbReference type="InterPro" id="IPR007310">
    <property type="entry name" value="Aerobactin_biosyn_IucA/IucC_N"/>
</dbReference>
<dbReference type="Proteomes" id="UP000742631">
    <property type="component" value="Unassembled WGS sequence"/>
</dbReference>
<dbReference type="PANTHER" id="PTHR34384">
    <property type="entry name" value="L-2,3-DIAMINOPROPANOATE--CITRATE LIGASE"/>
    <property type="match status" value="1"/>
</dbReference>
<evidence type="ECO:0000259" key="3">
    <source>
        <dbReference type="Pfam" id="PF06276"/>
    </source>
</evidence>
<dbReference type="GO" id="GO:0016881">
    <property type="term" value="F:acid-amino acid ligase activity"/>
    <property type="evidence" value="ECO:0007669"/>
    <property type="project" value="UniProtKB-ARBA"/>
</dbReference>
<dbReference type="Gene3D" id="1.10.510.40">
    <property type="match status" value="1"/>
</dbReference>
<dbReference type="Pfam" id="PF06276">
    <property type="entry name" value="FhuF"/>
    <property type="match status" value="1"/>
</dbReference>
<proteinExistence type="predicted"/>
<feature type="domain" description="Aerobactin siderophore biosynthesis IucA/IucC N-terminal" evidence="2">
    <location>
        <begin position="146"/>
        <end position="380"/>
    </location>
</feature>
<comment type="pathway">
    <text evidence="1">Siderophore biosynthesis.</text>
</comment>
<protein>
    <recommendedName>
        <fullName evidence="6">Siderophore synthetase component</fullName>
    </recommendedName>
</protein>